<dbReference type="AlphaFoldDB" id="A0A0S4QDA5"/>
<dbReference type="Proteomes" id="UP000198802">
    <property type="component" value="Unassembled WGS sequence"/>
</dbReference>
<keyword evidence="1" id="KW-0378">Hydrolase</keyword>
<reference evidence="2" key="1">
    <citation type="submission" date="2015-11" db="EMBL/GenBank/DDBJ databases">
        <authorList>
            <person name="Varghese N."/>
        </authorList>
    </citation>
    <scope>NUCLEOTIDE SEQUENCE [LARGE SCALE GENOMIC DNA]</scope>
    <source>
        <strain evidence="2">DSM 45899</strain>
    </source>
</reference>
<protein>
    <submittedName>
        <fullName evidence="1">Alpha/beta hydrolase family protein</fullName>
    </submittedName>
</protein>
<dbReference type="RefSeq" id="WP_091270298.1">
    <property type="nucleotide sequence ID" value="NZ_FAOZ01000001.1"/>
</dbReference>
<accession>A0A0S4QDA5</accession>
<name>A0A0S4QDA5_9ACTN</name>
<sequence length="204" mass="21193">MTPLTATISPRLAEHDMDPASRLAGETVRATVAMLMGRGESPKPYEWLAARLALDGYSAAIVPGGVNVARAVGEVRRPGLPFVLLGSDSGALAALAMAGSPAVRPDGLALLGLPLLHVPVAGIPVADPPPRVLPDIPILLVHGRDDQISPLSLVRMTTRTATRADLTVVPGGHSVLAGPGRRCVPARVLLFIEELIDRIGDIDG</sequence>
<keyword evidence="2" id="KW-1185">Reference proteome</keyword>
<dbReference type="Gene3D" id="3.40.50.1820">
    <property type="entry name" value="alpha/beta hydrolase"/>
    <property type="match status" value="1"/>
</dbReference>
<dbReference type="InterPro" id="IPR029058">
    <property type="entry name" value="AB_hydrolase_fold"/>
</dbReference>
<gene>
    <name evidence="1" type="ORF">Ga0074812_10129</name>
</gene>
<organism evidence="1 2">
    <name type="scientific">Parafrankia irregularis</name>
    <dbReference type="NCBI Taxonomy" id="795642"/>
    <lineage>
        <taxon>Bacteria</taxon>
        <taxon>Bacillati</taxon>
        <taxon>Actinomycetota</taxon>
        <taxon>Actinomycetes</taxon>
        <taxon>Frankiales</taxon>
        <taxon>Frankiaceae</taxon>
        <taxon>Parafrankia</taxon>
    </lineage>
</organism>
<dbReference type="SUPFAM" id="SSF53474">
    <property type="entry name" value="alpha/beta-Hydrolases"/>
    <property type="match status" value="1"/>
</dbReference>
<dbReference type="EMBL" id="FAOZ01000001">
    <property type="protein sequence ID" value="CUU53531.1"/>
    <property type="molecule type" value="Genomic_DNA"/>
</dbReference>
<dbReference type="GO" id="GO:0016787">
    <property type="term" value="F:hydrolase activity"/>
    <property type="evidence" value="ECO:0007669"/>
    <property type="project" value="UniProtKB-KW"/>
</dbReference>
<proteinExistence type="predicted"/>
<evidence type="ECO:0000313" key="1">
    <source>
        <dbReference type="EMBL" id="CUU53531.1"/>
    </source>
</evidence>
<evidence type="ECO:0000313" key="2">
    <source>
        <dbReference type="Proteomes" id="UP000198802"/>
    </source>
</evidence>